<dbReference type="AlphaFoldDB" id="A0A8S1S1E6"/>
<proteinExistence type="predicted"/>
<dbReference type="Proteomes" id="UP000689195">
    <property type="component" value="Unassembled WGS sequence"/>
</dbReference>
<gene>
    <name evidence="3" type="ORF">PPENT_87.1.T0030117</name>
</gene>
<keyword evidence="2" id="KW-0812">Transmembrane</keyword>
<evidence type="ECO:0008006" key="5">
    <source>
        <dbReference type="Google" id="ProtNLM"/>
    </source>
</evidence>
<evidence type="ECO:0000313" key="4">
    <source>
        <dbReference type="Proteomes" id="UP000689195"/>
    </source>
</evidence>
<feature type="compositionally biased region" description="Low complexity" evidence="1">
    <location>
        <begin position="95"/>
        <end position="106"/>
    </location>
</feature>
<evidence type="ECO:0000313" key="3">
    <source>
        <dbReference type="EMBL" id="CAD8134068.1"/>
    </source>
</evidence>
<protein>
    <recommendedName>
        <fullName evidence="5">Copper transporter</fullName>
    </recommendedName>
</protein>
<keyword evidence="2" id="KW-1133">Transmembrane helix</keyword>
<accession>A0A8S1S1E6</accession>
<evidence type="ECO:0000256" key="1">
    <source>
        <dbReference type="SAM" id="MobiDB-lite"/>
    </source>
</evidence>
<comment type="caution">
    <text evidence="3">The sequence shown here is derived from an EMBL/GenBank/DDBJ whole genome shotgun (WGS) entry which is preliminary data.</text>
</comment>
<reference evidence="3" key="1">
    <citation type="submission" date="2021-01" db="EMBL/GenBank/DDBJ databases">
        <authorList>
            <consortium name="Genoscope - CEA"/>
            <person name="William W."/>
        </authorList>
    </citation>
    <scope>NUCLEOTIDE SEQUENCE</scope>
</reference>
<evidence type="ECO:0000256" key="2">
    <source>
        <dbReference type="SAM" id="Phobius"/>
    </source>
</evidence>
<keyword evidence="4" id="KW-1185">Reference proteome</keyword>
<dbReference type="EMBL" id="CAJJDO010000003">
    <property type="protein sequence ID" value="CAD8134068.1"/>
    <property type="molecule type" value="Genomic_DNA"/>
</dbReference>
<feature type="region of interest" description="Disordered" evidence="1">
    <location>
        <begin position="84"/>
        <end position="106"/>
    </location>
</feature>
<feature type="transmembrane region" description="Helical" evidence="2">
    <location>
        <begin position="321"/>
        <end position="342"/>
    </location>
</feature>
<feature type="transmembrane region" description="Helical" evidence="2">
    <location>
        <begin position="363"/>
        <end position="386"/>
    </location>
</feature>
<organism evidence="3 4">
    <name type="scientific">Paramecium pentaurelia</name>
    <dbReference type="NCBI Taxonomy" id="43138"/>
    <lineage>
        <taxon>Eukaryota</taxon>
        <taxon>Sar</taxon>
        <taxon>Alveolata</taxon>
        <taxon>Ciliophora</taxon>
        <taxon>Intramacronucleata</taxon>
        <taxon>Oligohymenophorea</taxon>
        <taxon>Peniculida</taxon>
        <taxon>Parameciidae</taxon>
        <taxon>Paramecium</taxon>
    </lineage>
</organism>
<keyword evidence="2" id="KW-0472">Membrane</keyword>
<dbReference type="OrthoDB" id="288267at2759"/>
<name>A0A8S1S1E6_9CILI</name>
<sequence>MLIKEVQKFCEQRKIILDVKKMVTEFSLKQGLIRNKNDNQHWFGIKFNKYVEMNEELKAKTERQENFLQEIQLIIEHGYRPDKEAKDLKRRNKGQNKSQKQTKNLTQQTKEAELELMLLWLQFNNFISPIHKDFGELPSYNPKKSQPFRVGIPYTEKIEIKGNTINLTPQTPIDKIIISDNYQLHDIIGLEQSDNQILINDKVLISVCQSNQIAMEQQFIQLEQIRKQLKQNSKYLITPNLGLRYYEASKVELIGEDKDGELKRIASSSNLIDHVYTRYQNKNQQFLIVTEKKMMMEMYVYWTAKCEFIFESWRIYDDQPFLLFCGCFLSCLYSIIHIMYMLQGDKVQNFMKQYMSRRVGFSIYQFFLTLSSMITMMLLMTMNGWVNISVGIGYTIGYGITQITKPNSKYTQVDTI</sequence>